<comment type="caution">
    <text evidence="2">The sequence shown here is derived from an EMBL/GenBank/DDBJ whole genome shotgun (WGS) entry which is preliminary data.</text>
</comment>
<dbReference type="EMBL" id="BHXQ01000003">
    <property type="protein sequence ID" value="GCC51548.1"/>
    <property type="molecule type" value="Genomic_DNA"/>
</dbReference>
<dbReference type="AlphaFoldDB" id="A0A401U9F9"/>
<protein>
    <submittedName>
        <fullName evidence="2">Outer membrane porin, OprD family</fullName>
    </submittedName>
</protein>
<reference evidence="2 3" key="1">
    <citation type="submission" date="2018-11" db="EMBL/GenBank/DDBJ databases">
        <title>Chryseotalea sanarue gen. nov., sp., nov., a member of the family Cytophagaceae, isolated from a brackish lake in Hamamatsu Japan.</title>
        <authorList>
            <person name="Maejima Y."/>
            <person name="Iino T."/>
            <person name="Muraguchi Y."/>
            <person name="Fukuda K."/>
            <person name="Ohkuma M."/>
            <person name="Moriuchi R."/>
            <person name="Dohra H."/>
            <person name="Kimbara K."/>
            <person name="Shintani M."/>
        </authorList>
    </citation>
    <scope>NUCLEOTIDE SEQUENCE [LARGE SCALE GENOMIC DNA]</scope>
    <source>
        <strain evidence="2 3">Ys</strain>
    </source>
</reference>
<organism evidence="2 3">
    <name type="scientific">Chryseotalea sanaruensis</name>
    <dbReference type="NCBI Taxonomy" id="2482724"/>
    <lineage>
        <taxon>Bacteria</taxon>
        <taxon>Pseudomonadati</taxon>
        <taxon>Bacteroidota</taxon>
        <taxon>Cytophagia</taxon>
        <taxon>Cytophagales</taxon>
        <taxon>Chryseotaleaceae</taxon>
        <taxon>Chryseotalea</taxon>
    </lineage>
</organism>
<dbReference type="Gene3D" id="2.40.160.10">
    <property type="entry name" value="Porin"/>
    <property type="match status" value="1"/>
</dbReference>
<keyword evidence="1" id="KW-0732">Signal</keyword>
<sequence length="476" mass="55161">MKNVILAFSLALLSVQYTYAQHQDPSWSVRRATINLQHMENDSLCNVLHKMGTFEGHLRTFFMGTTNHNEYPDYYALGVGGGLGYYSPIIKNFQVGMSGFIIYNMASSHLGSRNGFTNRYELGLFDVSNPDNHEDLDRLEDLYIRYYLNADKHSYTQFGKFHLVTPLINLQDGRMRPNLQEGIWTEWNNWEGIKLKGGFFWKTSPRGTIHWYDIGKSIGVYPMGRAINGSRADYAGHVKTSGITILNTSLALHKNVKSEIWNYYVPDLQNTLFHKTEWKKKNDHVQWMMGLQYIWQHALFNDTLALEKQYVSKGEQSHTFSGRIARSNVHTAAEWNLSYTRITKHGRFLFPREWGVEPLYTFMQRERMEGSGDANALVLQHQRYADKGHHVLVSAGIGSFWMPDVNNAVLNKYAMPDFFQANLRAKYKFTGFLQGLQADLLYVYKGNMETNLQESVQFYHNKIDVHHLSLALDYYF</sequence>
<dbReference type="InterPro" id="IPR023614">
    <property type="entry name" value="Porin_dom_sf"/>
</dbReference>
<accession>A0A401U9F9</accession>
<evidence type="ECO:0000313" key="2">
    <source>
        <dbReference type="EMBL" id="GCC51548.1"/>
    </source>
</evidence>
<evidence type="ECO:0000256" key="1">
    <source>
        <dbReference type="SAM" id="SignalP"/>
    </source>
</evidence>
<name>A0A401U9F9_9BACT</name>
<evidence type="ECO:0000313" key="3">
    <source>
        <dbReference type="Proteomes" id="UP000288227"/>
    </source>
</evidence>
<proteinExistence type="predicted"/>
<dbReference type="RefSeq" id="WP_127122206.1">
    <property type="nucleotide sequence ID" value="NZ_BHXQ01000003.1"/>
</dbReference>
<feature type="chain" id="PRO_5019137151" evidence="1">
    <location>
        <begin position="21"/>
        <end position="476"/>
    </location>
</feature>
<gene>
    <name evidence="2" type="ORF">SanaruYs_17730</name>
</gene>
<feature type="signal peptide" evidence="1">
    <location>
        <begin position="1"/>
        <end position="20"/>
    </location>
</feature>
<keyword evidence="3" id="KW-1185">Reference proteome</keyword>
<dbReference type="Proteomes" id="UP000288227">
    <property type="component" value="Unassembled WGS sequence"/>
</dbReference>
<dbReference type="OrthoDB" id="862900at2"/>